<protein>
    <recommendedName>
        <fullName evidence="3">DUF4242 domain-containing protein</fullName>
    </recommendedName>
</protein>
<evidence type="ECO:0000313" key="2">
    <source>
        <dbReference type="Proteomes" id="UP001239909"/>
    </source>
</evidence>
<dbReference type="InterPro" id="IPR025336">
    <property type="entry name" value="SCO4226-like"/>
</dbReference>
<evidence type="ECO:0000313" key="1">
    <source>
        <dbReference type="EMBL" id="GMG82918.1"/>
    </source>
</evidence>
<dbReference type="Pfam" id="PF14026">
    <property type="entry name" value="SCO4226-like"/>
    <property type="match status" value="1"/>
</dbReference>
<dbReference type="RefSeq" id="WP_285671709.1">
    <property type="nucleotide sequence ID" value="NZ_BSYI01000014.1"/>
</dbReference>
<evidence type="ECO:0008006" key="3">
    <source>
        <dbReference type="Google" id="ProtNLM"/>
    </source>
</evidence>
<sequence length="93" mass="10087">MTYKRYVIERDLPDVGSLGETEIAGAAETSNGALAELAPEVQWIESFVAADKTFCIYLAQGEEAIRTHAERSGFPASRITEIARVIDPTTAQA</sequence>
<gene>
    <name evidence="1" type="ORF">LNKW23_21310</name>
</gene>
<dbReference type="EMBL" id="BSYI01000014">
    <property type="protein sequence ID" value="GMG82918.1"/>
    <property type="molecule type" value="Genomic_DNA"/>
</dbReference>
<reference evidence="1 2" key="1">
    <citation type="submission" date="2023-04" db="EMBL/GenBank/DDBJ databases">
        <title>Marinoamorphus aggregata gen. nov., sp. Nov., isolate from tissue of brittle star Ophioplocus japonicus.</title>
        <authorList>
            <person name="Kawano K."/>
            <person name="Sawayama S."/>
            <person name="Nakagawa S."/>
        </authorList>
    </citation>
    <scope>NUCLEOTIDE SEQUENCE [LARGE SCALE GENOMIC DNA]</scope>
    <source>
        <strain evidence="1 2">NKW23</strain>
    </source>
</reference>
<comment type="caution">
    <text evidence="1">The sequence shown here is derived from an EMBL/GenBank/DDBJ whole genome shotgun (WGS) entry which is preliminary data.</text>
</comment>
<organism evidence="1 2">
    <name type="scientific">Paralimibaculum aggregatum</name>
    <dbReference type="NCBI Taxonomy" id="3036245"/>
    <lineage>
        <taxon>Bacteria</taxon>
        <taxon>Pseudomonadati</taxon>
        <taxon>Pseudomonadota</taxon>
        <taxon>Alphaproteobacteria</taxon>
        <taxon>Rhodobacterales</taxon>
        <taxon>Paracoccaceae</taxon>
        <taxon>Paralimibaculum</taxon>
    </lineage>
</organism>
<name>A0ABQ6LNW1_9RHOB</name>
<proteinExistence type="predicted"/>
<keyword evidence="2" id="KW-1185">Reference proteome</keyword>
<dbReference type="Proteomes" id="UP001239909">
    <property type="component" value="Unassembled WGS sequence"/>
</dbReference>
<accession>A0ABQ6LNW1</accession>